<evidence type="ECO:0000313" key="4">
    <source>
        <dbReference type="EMBL" id="TLX72530.1"/>
    </source>
</evidence>
<dbReference type="InterPro" id="IPR016181">
    <property type="entry name" value="Acyl_CoA_acyltransferase"/>
</dbReference>
<dbReference type="GO" id="GO:0016747">
    <property type="term" value="F:acyltransferase activity, transferring groups other than amino-acyl groups"/>
    <property type="evidence" value="ECO:0007669"/>
    <property type="project" value="InterPro"/>
</dbReference>
<proteinExistence type="predicted"/>
<comment type="caution">
    <text evidence="4">The sequence shown here is derived from an EMBL/GenBank/DDBJ whole genome shotgun (WGS) entry which is preliminary data.</text>
</comment>
<reference evidence="4 5" key="1">
    <citation type="submission" date="2019-04" db="EMBL/GenBank/DDBJ databases">
        <authorList>
            <person name="Li M."/>
        </authorList>
    </citation>
    <scope>NUCLEOTIDE SEQUENCE [LARGE SCALE GENOMIC DNA]</scope>
    <source>
        <strain evidence="4 5">LAM1902</strain>
    </source>
</reference>
<dbReference type="Pfam" id="PF00583">
    <property type="entry name" value="Acetyltransf_1"/>
    <property type="match status" value="1"/>
</dbReference>
<dbReference type="AlphaFoldDB" id="A0A5R9QRL3"/>
<gene>
    <name evidence="4" type="ORF">FAS41_22915</name>
</gene>
<sequence>MADLQIRPAHAEDVPGMLELIFEHGPNDWNFLPEGPVREHFQGIAEGAIWALVAVDGNELRGLVTFHESDAFGRFQQNGRPRHAYIAEATVHRGEAGRGLGTRLLRAAIADLVARDLPDIYIERHEENPGSAGMMRKAGFQELETFADPQRRPNGSRRTTICYLDARATAG</sequence>
<dbReference type="RefSeq" id="WP_138525700.1">
    <property type="nucleotide sequence ID" value="NZ_JAOCBK010000022.1"/>
</dbReference>
<dbReference type="EMBL" id="SWDV01000033">
    <property type="protein sequence ID" value="TLX72530.1"/>
    <property type="molecule type" value="Genomic_DNA"/>
</dbReference>
<evidence type="ECO:0000259" key="3">
    <source>
        <dbReference type="PROSITE" id="PS51186"/>
    </source>
</evidence>
<evidence type="ECO:0000256" key="1">
    <source>
        <dbReference type="ARBA" id="ARBA00022679"/>
    </source>
</evidence>
<dbReference type="OrthoDB" id="6963588at2"/>
<dbReference type="PANTHER" id="PTHR43877">
    <property type="entry name" value="AMINOALKYLPHOSPHONATE N-ACETYLTRANSFERASE-RELATED-RELATED"/>
    <property type="match status" value="1"/>
</dbReference>
<accession>A0A5R9QRL3</accession>
<organism evidence="4 5">
    <name type="scientific">Pseudomonas nicosulfuronedens</name>
    <dbReference type="NCBI Taxonomy" id="2571105"/>
    <lineage>
        <taxon>Bacteria</taxon>
        <taxon>Pseudomonadati</taxon>
        <taxon>Pseudomonadota</taxon>
        <taxon>Gammaproteobacteria</taxon>
        <taxon>Pseudomonadales</taxon>
        <taxon>Pseudomonadaceae</taxon>
        <taxon>Pseudomonas</taxon>
    </lineage>
</organism>
<protein>
    <submittedName>
        <fullName evidence="4">GNAT family N-acetyltransferase</fullName>
    </submittedName>
</protein>
<dbReference type="Gene3D" id="3.40.630.30">
    <property type="match status" value="1"/>
</dbReference>
<dbReference type="CDD" id="cd04301">
    <property type="entry name" value="NAT_SF"/>
    <property type="match status" value="1"/>
</dbReference>
<dbReference type="InterPro" id="IPR050832">
    <property type="entry name" value="Bact_Acetyltransf"/>
</dbReference>
<evidence type="ECO:0000313" key="5">
    <source>
        <dbReference type="Proteomes" id="UP000306635"/>
    </source>
</evidence>
<dbReference type="PROSITE" id="PS51186">
    <property type="entry name" value="GNAT"/>
    <property type="match status" value="1"/>
</dbReference>
<feature type="domain" description="N-acetyltransferase" evidence="3">
    <location>
        <begin position="4"/>
        <end position="165"/>
    </location>
</feature>
<dbReference type="SUPFAM" id="SSF55729">
    <property type="entry name" value="Acyl-CoA N-acyltransferases (Nat)"/>
    <property type="match status" value="1"/>
</dbReference>
<name>A0A5R9QRL3_9PSED</name>
<keyword evidence="5" id="KW-1185">Reference proteome</keyword>
<dbReference type="Proteomes" id="UP000306635">
    <property type="component" value="Unassembled WGS sequence"/>
</dbReference>
<evidence type="ECO:0000256" key="2">
    <source>
        <dbReference type="ARBA" id="ARBA00023315"/>
    </source>
</evidence>
<keyword evidence="2" id="KW-0012">Acyltransferase</keyword>
<keyword evidence="1 4" id="KW-0808">Transferase</keyword>
<dbReference type="InterPro" id="IPR000182">
    <property type="entry name" value="GNAT_dom"/>
</dbReference>